<comment type="caution">
    <text evidence="6">The sequence shown here is derived from an EMBL/GenBank/DDBJ whole genome shotgun (WGS) entry which is preliminary data.</text>
</comment>
<dbReference type="RefSeq" id="WP_028084709.1">
    <property type="nucleotide sequence ID" value="NZ_JAQMTU010000076.1"/>
</dbReference>
<evidence type="ECO:0000256" key="4">
    <source>
        <dbReference type="ARBA" id="ARBA00022741"/>
    </source>
</evidence>
<proteinExistence type="predicted"/>
<keyword evidence="5" id="KW-0378">Hydrolase</keyword>
<evidence type="ECO:0000256" key="5">
    <source>
        <dbReference type="ARBA" id="ARBA00022801"/>
    </source>
</evidence>
<organism evidence="6 7">
    <name type="scientific">Dolichospermum circinale CS-537/01</name>
    <dbReference type="NCBI Taxonomy" id="3021739"/>
    <lineage>
        <taxon>Bacteria</taxon>
        <taxon>Bacillati</taxon>
        <taxon>Cyanobacteriota</taxon>
        <taxon>Cyanophyceae</taxon>
        <taxon>Nostocales</taxon>
        <taxon>Aphanizomenonaceae</taxon>
        <taxon>Dolichospermum</taxon>
        <taxon>Dolichospermum circinale</taxon>
    </lineage>
</organism>
<dbReference type="PANTHER" id="PTHR34139">
    <property type="entry name" value="UPF0331 PROTEIN MJ0127"/>
    <property type="match status" value="1"/>
</dbReference>
<accession>A0ABT5A7F2</accession>
<dbReference type="InterPro" id="IPR008201">
    <property type="entry name" value="HepT-like"/>
</dbReference>
<keyword evidence="2" id="KW-1277">Toxin-antitoxin system</keyword>
<keyword evidence="3" id="KW-0540">Nuclease</keyword>
<dbReference type="InterPro" id="IPR051813">
    <property type="entry name" value="HepT_RNase_toxin"/>
</dbReference>
<evidence type="ECO:0000256" key="2">
    <source>
        <dbReference type="ARBA" id="ARBA00022649"/>
    </source>
</evidence>
<protein>
    <submittedName>
        <fullName evidence="6">DUF86 domain-containing protein</fullName>
    </submittedName>
</protein>
<reference evidence="6 7" key="1">
    <citation type="submission" date="2023-01" db="EMBL/GenBank/DDBJ databases">
        <title>Genomes from the Australian National Cyanobacteria Reference Collection.</title>
        <authorList>
            <person name="Willis A."/>
            <person name="Lee E.M.F."/>
        </authorList>
    </citation>
    <scope>NUCLEOTIDE SEQUENCE [LARGE SCALE GENOMIC DNA]</scope>
    <source>
        <strain evidence="6 7">CS-537/01</strain>
    </source>
</reference>
<dbReference type="Pfam" id="PF01934">
    <property type="entry name" value="HepT-like"/>
    <property type="match status" value="1"/>
</dbReference>
<sequence>MSSRSLQQRLRDILEQAEEILVFADGLDFEAFCADARTVKAILYDLAVIGEAARSLLPDILDIYPNLPWQEMRALRNLAIHEYFRVSLSIVWTTINEDLPPLIEQIRELINRV</sequence>
<dbReference type="PANTHER" id="PTHR34139:SF1">
    <property type="entry name" value="RNASE MJ1380-RELATED"/>
    <property type="match status" value="1"/>
</dbReference>
<keyword evidence="1" id="KW-0597">Phosphoprotein</keyword>
<dbReference type="Proteomes" id="UP001212123">
    <property type="component" value="Unassembled WGS sequence"/>
</dbReference>
<gene>
    <name evidence="6" type="ORF">PN492_13080</name>
</gene>
<evidence type="ECO:0000256" key="1">
    <source>
        <dbReference type="ARBA" id="ARBA00022553"/>
    </source>
</evidence>
<evidence type="ECO:0000256" key="3">
    <source>
        <dbReference type="ARBA" id="ARBA00022722"/>
    </source>
</evidence>
<name>A0ABT5A7F2_9CYAN</name>
<keyword evidence="7" id="KW-1185">Reference proteome</keyword>
<dbReference type="EMBL" id="JAQMTU010000076">
    <property type="protein sequence ID" value="MDB9487470.1"/>
    <property type="molecule type" value="Genomic_DNA"/>
</dbReference>
<evidence type="ECO:0000313" key="7">
    <source>
        <dbReference type="Proteomes" id="UP001212123"/>
    </source>
</evidence>
<keyword evidence="4" id="KW-0547">Nucleotide-binding</keyword>
<evidence type="ECO:0000313" key="6">
    <source>
        <dbReference type="EMBL" id="MDB9487470.1"/>
    </source>
</evidence>